<dbReference type="Gene3D" id="1.25.40.20">
    <property type="entry name" value="Ankyrin repeat-containing domain"/>
    <property type="match status" value="1"/>
</dbReference>
<dbReference type="SUPFAM" id="SSF140860">
    <property type="entry name" value="Pseudo ankyrin repeat-like"/>
    <property type="match status" value="1"/>
</dbReference>
<accession>A0AAE0ALJ2</accession>
<sequence length="270" mass="30309">MDPNASKNDHIGEQATSDQQIMQMNQAAAQQILPMNDQAAVQQLMQMNQAAAQQILPMNDQAAAQQFMQMNDQMIQNLEEQRIKIIENRIRERNADVARFRPLYRAIREKNWKAVEDFVTNDPEALHKDITETGLNIFHLLSLFDEAIGLVENFVSKVPPESLERVNIGGINALTIAALSGNAKAAKVFVRKHKKLLKTAEVEDLSDKSGAKLLKILIKSNLFGIPLQEEKNPYPLPKRVGGDIEKQTDRFQCCSAESKTFGFLQAKLGL</sequence>
<protein>
    <submittedName>
        <fullName evidence="1">Uncharacterized protein</fullName>
    </submittedName>
</protein>
<dbReference type="PANTHER" id="PTHR47303">
    <property type="match status" value="1"/>
</dbReference>
<keyword evidence="2" id="KW-1185">Reference proteome</keyword>
<dbReference type="PANTHER" id="PTHR47303:SF1">
    <property type="entry name" value="NF-KAPPA-B INHIBITOR BETA"/>
    <property type="match status" value="1"/>
</dbReference>
<proteinExistence type="predicted"/>
<evidence type="ECO:0000313" key="2">
    <source>
        <dbReference type="Proteomes" id="UP001281410"/>
    </source>
</evidence>
<organism evidence="1 2">
    <name type="scientific">Dipteronia sinensis</name>
    <dbReference type="NCBI Taxonomy" id="43782"/>
    <lineage>
        <taxon>Eukaryota</taxon>
        <taxon>Viridiplantae</taxon>
        <taxon>Streptophyta</taxon>
        <taxon>Embryophyta</taxon>
        <taxon>Tracheophyta</taxon>
        <taxon>Spermatophyta</taxon>
        <taxon>Magnoliopsida</taxon>
        <taxon>eudicotyledons</taxon>
        <taxon>Gunneridae</taxon>
        <taxon>Pentapetalae</taxon>
        <taxon>rosids</taxon>
        <taxon>malvids</taxon>
        <taxon>Sapindales</taxon>
        <taxon>Sapindaceae</taxon>
        <taxon>Hippocastanoideae</taxon>
        <taxon>Acereae</taxon>
        <taxon>Dipteronia</taxon>
    </lineage>
</organism>
<dbReference type="AlphaFoldDB" id="A0AAE0ALJ2"/>
<name>A0AAE0ALJ2_9ROSI</name>
<gene>
    <name evidence="1" type="ORF">Dsin_014316</name>
</gene>
<evidence type="ECO:0000313" key="1">
    <source>
        <dbReference type="EMBL" id="KAK3220346.1"/>
    </source>
</evidence>
<comment type="caution">
    <text evidence="1">The sequence shown here is derived from an EMBL/GenBank/DDBJ whole genome shotgun (WGS) entry which is preliminary data.</text>
</comment>
<dbReference type="InterPro" id="IPR036770">
    <property type="entry name" value="Ankyrin_rpt-contain_sf"/>
</dbReference>
<reference evidence="1" key="1">
    <citation type="journal article" date="2023" name="Plant J.">
        <title>Genome sequences and population genomics provide insights into the demographic history, inbreeding, and mutation load of two 'living fossil' tree species of Dipteronia.</title>
        <authorList>
            <person name="Feng Y."/>
            <person name="Comes H.P."/>
            <person name="Chen J."/>
            <person name="Zhu S."/>
            <person name="Lu R."/>
            <person name="Zhang X."/>
            <person name="Li P."/>
            <person name="Qiu J."/>
            <person name="Olsen K.M."/>
            <person name="Qiu Y."/>
        </authorList>
    </citation>
    <scope>NUCLEOTIDE SEQUENCE</scope>
    <source>
        <strain evidence="1">NBL</strain>
    </source>
</reference>
<dbReference type="EMBL" id="JANJYJ010000004">
    <property type="protein sequence ID" value="KAK3220346.1"/>
    <property type="molecule type" value="Genomic_DNA"/>
</dbReference>
<dbReference type="Proteomes" id="UP001281410">
    <property type="component" value="Unassembled WGS sequence"/>
</dbReference>